<accession>A0A4Z2F0I9</accession>
<feature type="region of interest" description="Disordered" evidence="1">
    <location>
        <begin position="199"/>
        <end position="302"/>
    </location>
</feature>
<feature type="compositionally biased region" description="Low complexity" evidence="1">
    <location>
        <begin position="150"/>
        <end position="165"/>
    </location>
</feature>
<evidence type="ECO:0000313" key="2">
    <source>
        <dbReference type="EMBL" id="TNN34649.1"/>
    </source>
</evidence>
<dbReference type="Proteomes" id="UP000314294">
    <property type="component" value="Unassembled WGS sequence"/>
</dbReference>
<feature type="compositionally biased region" description="Gly residues" evidence="1">
    <location>
        <begin position="26"/>
        <end position="35"/>
    </location>
</feature>
<dbReference type="EMBL" id="SRLO01001919">
    <property type="protein sequence ID" value="TNN34649.1"/>
    <property type="molecule type" value="Genomic_DNA"/>
</dbReference>
<keyword evidence="3" id="KW-1185">Reference proteome</keyword>
<evidence type="ECO:0000313" key="3">
    <source>
        <dbReference type="Proteomes" id="UP000314294"/>
    </source>
</evidence>
<feature type="compositionally biased region" description="Gly residues" evidence="1">
    <location>
        <begin position="1"/>
        <end position="18"/>
    </location>
</feature>
<proteinExistence type="predicted"/>
<sequence>MERGGGGLMERGGGGLMERGGEGLMERGGGGGLMERGGEGLMERGGEGMMERGGGGMMERGGGGLMERGGEGMMERGGGGLGPTPGQLAERSQLLVGDEEEAQRTKRSSSDESSVVEPAARVEVTLMGGAKLSKAEPGKWKGRSRGGPSGNPSTWRAASSSSSPRRTSREPPLAPTCDRRLSGAGLSSGAGLRWLAVIASTTGRVSPKRRNCRRASRSSSGLAIAQRSNAAPPGRWGSSAPPPRGRYLVRPQDAEEAVQEDLQADRDGLSSGQNQRGQVQHRAGEDRLHRGGGGRGLEVQQG</sequence>
<gene>
    <name evidence="2" type="ORF">EYF80_055192</name>
</gene>
<protein>
    <submittedName>
        <fullName evidence="2">Uncharacterized protein</fullName>
    </submittedName>
</protein>
<feature type="compositionally biased region" description="Basic residues" evidence="1">
    <location>
        <begin position="206"/>
        <end position="216"/>
    </location>
</feature>
<name>A0A4Z2F0I9_9TELE</name>
<reference evidence="2 3" key="1">
    <citation type="submission" date="2019-03" db="EMBL/GenBank/DDBJ databases">
        <title>First draft genome of Liparis tanakae, snailfish: a comprehensive survey of snailfish specific genes.</title>
        <authorList>
            <person name="Kim W."/>
            <person name="Song I."/>
            <person name="Jeong J.-H."/>
            <person name="Kim D."/>
            <person name="Kim S."/>
            <person name="Ryu S."/>
            <person name="Song J.Y."/>
            <person name="Lee S.K."/>
        </authorList>
    </citation>
    <scope>NUCLEOTIDE SEQUENCE [LARGE SCALE GENOMIC DNA]</scope>
    <source>
        <tissue evidence="2">Muscle</tissue>
    </source>
</reference>
<feature type="region of interest" description="Disordered" evidence="1">
    <location>
        <begin position="1"/>
        <end position="37"/>
    </location>
</feature>
<feature type="region of interest" description="Disordered" evidence="1">
    <location>
        <begin position="70"/>
        <end position="186"/>
    </location>
</feature>
<comment type="caution">
    <text evidence="2">The sequence shown here is derived from an EMBL/GenBank/DDBJ whole genome shotgun (WGS) entry which is preliminary data.</text>
</comment>
<evidence type="ECO:0000256" key="1">
    <source>
        <dbReference type="SAM" id="MobiDB-lite"/>
    </source>
</evidence>
<organism evidence="2 3">
    <name type="scientific">Liparis tanakae</name>
    <name type="common">Tanaka's snailfish</name>
    <dbReference type="NCBI Taxonomy" id="230148"/>
    <lineage>
        <taxon>Eukaryota</taxon>
        <taxon>Metazoa</taxon>
        <taxon>Chordata</taxon>
        <taxon>Craniata</taxon>
        <taxon>Vertebrata</taxon>
        <taxon>Euteleostomi</taxon>
        <taxon>Actinopterygii</taxon>
        <taxon>Neopterygii</taxon>
        <taxon>Teleostei</taxon>
        <taxon>Neoteleostei</taxon>
        <taxon>Acanthomorphata</taxon>
        <taxon>Eupercaria</taxon>
        <taxon>Perciformes</taxon>
        <taxon>Cottioidei</taxon>
        <taxon>Cottales</taxon>
        <taxon>Liparidae</taxon>
        <taxon>Liparis</taxon>
    </lineage>
</organism>
<dbReference type="AlphaFoldDB" id="A0A4Z2F0I9"/>